<feature type="non-terminal residue" evidence="1">
    <location>
        <position position="1"/>
    </location>
</feature>
<reference evidence="1 2" key="1">
    <citation type="journal article" date="2018" name="Front. Plant Sci.">
        <title>Red Clover (Trifolium pratense) and Zigzag Clover (T. medium) - A Picture of Genomic Similarities and Differences.</title>
        <authorList>
            <person name="Dluhosova J."/>
            <person name="Istvanek J."/>
            <person name="Nedelnik J."/>
            <person name="Repkova J."/>
        </authorList>
    </citation>
    <scope>NUCLEOTIDE SEQUENCE [LARGE SCALE GENOMIC DNA]</scope>
    <source>
        <strain evidence="2">cv. 10/8</strain>
        <tissue evidence="1">Leaf</tissue>
    </source>
</reference>
<accession>A0A392TAC3</accession>
<dbReference type="AlphaFoldDB" id="A0A392TAC3"/>
<evidence type="ECO:0000313" key="1">
    <source>
        <dbReference type="EMBL" id="MCI57397.1"/>
    </source>
</evidence>
<comment type="caution">
    <text evidence="1">The sequence shown here is derived from an EMBL/GenBank/DDBJ whole genome shotgun (WGS) entry which is preliminary data.</text>
</comment>
<name>A0A392TAC3_9FABA</name>
<organism evidence="1 2">
    <name type="scientific">Trifolium medium</name>
    <dbReference type="NCBI Taxonomy" id="97028"/>
    <lineage>
        <taxon>Eukaryota</taxon>
        <taxon>Viridiplantae</taxon>
        <taxon>Streptophyta</taxon>
        <taxon>Embryophyta</taxon>
        <taxon>Tracheophyta</taxon>
        <taxon>Spermatophyta</taxon>
        <taxon>Magnoliopsida</taxon>
        <taxon>eudicotyledons</taxon>
        <taxon>Gunneridae</taxon>
        <taxon>Pentapetalae</taxon>
        <taxon>rosids</taxon>
        <taxon>fabids</taxon>
        <taxon>Fabales</taxon>
        <taxon>Fabaceae</taxon>
        <taxon>Papilionoideae</taxon>
        <taxon>50 kb inversion clade</taxon>
        <taxon>NPAAA clade</taxon>
        <taxon>Hologalegina</taxon>
        <taxon>IRL clade</taxon>
        <taxon>Trifolieae</taxon>
        <taxon>Trifolium</taxon>
    </lineage>
</organism>
<dbReference type="EMBL" id="LXQA010528339">
    <property type="protein sequence ID" value="MCI57397.1"/>
    <property type="molecule type" value="Genomic_DNA"/>
</dbReference>
<protein>
    <submittedName>
        <fullName evidence="1">Uncharacterized protein</fullName>
    </submittedName>
</protein>
<sequence>SRFDQVVVVTRELEATMASLCSLLLVRKKKEKG</sequence>
<proteinExistence type="predicted"/>
<dbReference type="Proteomes" id="UP000265520">
    <property type="component" value="Unassembled WGS sequence"/>
</dbReference>
<evidence type="ECO:0000313" key="2">
    <source>
        <dbReference type="Proteomes" id="UP000265520"/>
    </source>
</evidence>
<keyword evidence="2" id="KW-1185">Reference proteome</keyword>